<dbReference type="InterPro" id="IPR036614">
    <property type="entry name" value="RusA-like_sf"/>
</dbReference>
<dbReference type="SUPFAM" id="SSF103084">
    <property type="entry name" value="Holliday junction resolvase RusA"/>
    <property type="match status" value="1"/>
</dbReference>
<dbReference type="Pfam" id="PF05866">
    <property type="entry name" value="RusA"/>
    <property type="match status" value="1"/>
</dbReference>
<dbReference type="InterPro" id="IPR008822">
    <property type="entry name" value="Endonuclease_RusA-like"/>
</dbReference>
<sequence>MSEQSLAFVVEGVPQAQGSMKSFGRGRVVHSNPKLTAWRTKVLAKAVSEARTQKWNPRPDTPLKVTAYFFFERPKHTKYGAYPAGKPDLDKLQRAIGDALSPKYGTKIIADDARIVQWRAKKYWVNTGGKPGVYIEIETLEN</sequence>
<accession>A0AAW9HWX1</accession>
<organism evidence="1 2">
    <name type="scientific">Actinotignum urinale</name>
    <dbReference type="NCBI Taxonomy" id="190146"/>
    <lineage>
        <taxon>Bacteria</taxon>
        <taxon>Bacillati</taxon>
        <taxon>Actinomycetota</taxon>
        <taxon>Actinomycetes</taxon>
        <taxon>Actinomycetales</taxon>
        <taxon>Actinomycetaceae</taxon>
        <taxon>Actinotignum</taxon>
    </lineage>
</organism>
<evidence type="ECO:0000313" key="1">
    <source>
        <dbReference type="EMBL" id="MDY5154301.1"/>
    </source>
</evidence>
<dbReference type="GO" id="GO:0006310">
    <property type="term" value="P:DNA recombination"/>
    <property type="evidence" value="ECO:0007669"/>
    <property type="project" value="InterPro"/>
</dbReference>
<dbReference type="GO" id="GO:0006281">
    <property type="term" value="P:DNA repair"/>
    <property type="evidence" value="ECO:0007669"/>
    <property type="project" value="InterPro"/>
</dbReference>
<dbReference type="Gene3D" id="3.30.1330.70">
    <property type="entry name" value="Holliday junction resolvase RusA"/>
    <property type="match status" value="1"/>
</dbReference>
<proteinExistence type="predicted"/>
<protein>
    <submittedName>
        <fullName evidence="1">RusA family crossover junction endodeoxyribonuclease</fullName>
    </submittedName>
</protein>
<reference evidence="1" key="1">
    <citation type="submission" date="2023-10" db="EMBL/GenBank/DDBJ databases">
        <title>Whole Genome based description of the genera Actinobaculum and Actinotignum reveals a complex phylogenetic relationship within the species included in the genus Actinotignum.</title>
        <authorList>
            <person name="Jensen C.S."/>
            <person name="Dargis R."/>
            <person name="Kemp M."/>
            <person name="Christensen J.J."/>
        </authorList>
    </citation>
    <scope>NUCLEOTIDE SEQUENCE</scope>
    <source>
        <strain evidence="1">SLA_B511</strain>
    </source>
</reference>
<dbReference type="AlphaFoldDB" id="A0AAW9HWX1"/>
<dbReference type="GO" id="GO:0000287">
    <property type="term" value="F:magnesium ion binding"/>
    <property type="evidence" value="ECO:0007669"/>
    <property type="project" value="InterPro"/>
</dbReference>
<dbReference type="EMBL" id="JAWNGC010000001">
    <property type="protein sequence ID" value="MDY5154301.1"/>
    <property type="molecule type" value="Genomic_DNA"/>
</dbReference>
<gene>
    <name evidence="1" type="ORF">R6G80_00965</name>
</gene>
<name>A0AAW9HWX1_9ACTO</name>
<comment type="caution">
    <text evidence="1">The sequence shown here is derived from an EMBL/GenBank/DDBJ whole genome shotgun (WGS) entry which is preliminary data.</text>
</comment>
<evidence type="ECO:0000313" key="2">
    <source>
        <dbReference type="Proteomes" id="UP001281731"/>
    </source>
</evidence>
<dbReference type="Proteomes" id="UP001281731">
    <property type="component" value="Unassembled WGS sequence"/>
</dbReference>
<dbReference type="RefSeq" id="WP_320756207.1">
    <property type="nucleotide sequence ID" value="NZ_JAWNGC010000001.1"/>
</dbReference>